<dbReference type="SUPFAM" id="SSF51215">
    <property type="entry name" value="Regulatory protein AraC"/>
    <property type="match status" value="1"/>
</dbReference>
<evidence type="ECO:0000256" key="2">
    <source>
        <dbReference type="ARBA" id="ARBA00023125"/>
    </source>
</evidence>
<dbReference type="PANTHER" id="PTHR43280:SF28">
    <property type="entry name" value="HTH-TYPE TRANSCRIPTIONAL ACTIVATOR RHAS"/>
    <property type="match status" value="1"/>
</dbReference>
<keyword evidence="6" id="KW-1185">Reference proteome</keyword>
<feature type="domain" description="HTH araC/xylS-type" evidence="4">
    <location>
        <begin position="194"/>
        <end position="292"/>
    </location>
</feature>
<keyword evidence="1" id="KW-0805">Transcription regulation</keyword>
<gene>
    <name evidence="5" type="ORF">INF30_06930</name>
</gene>
<evidence type="ECO:0000313" key="6">
    <source>
        <dbReference type="Proteomes" id="UP000758652"/>
    </source>
</evidence>
<dbReference type="PANTHER" id="PTHR43280">
    <property type="entry name" value="ARAC-FAMILY TRANSCRIPTIONAL REGULATOR"/>
    <property type="match status" value="1"/>
</dbReference>
<evidence type="ECO:0000313" key="5">
    <source>
        <dbReference type="EMBL" id="MBE5062993.1"/>
    </source>
</evidence>
<dbReference type="Pfam" id="PF02311">
    <property type="entry name" value="AraC_binding"/>
    <property type="match status" value="1"/>
</dbReference>
<sequence length="295" mass="34702">MQIKTNQFQKEVKEHGNYNFPLLVSKERLSQYESGSFLWHWHPEIELTLITKGKMIYKVNNSTFSLQEGQALFGNSGTLHAGYMINSQDCEYYSITFEPKLIYGYDNSIVFIKYVKPIIQNISLPAIHFDLSENWHKNVISLIQEIIEIESNQKSTYELDIISKLDEYWKLLFLNTDKVPLGTPYDRNSYNRIRNIISYIEEHYDSDLSLEDIAKSIHVCRSECSKLFKRFMNIPLFEFITQYRIEKSVEYLINTNYSIIEIASLTGFNDSNYFSKVFKKQKGCSPSQYRHINCS</sequence>
<name>A0ABR9RJ47_9FIRM</name>
<proteinExistence type="predicted"/>
<dbReference type="Gene3D" id="1.10.10.60">
    <property type="entry name" value="Homeodomain-like"/>
    <property type="match status" value="2"/>
</dbReference>
<dbReference type="PRINTS" id="PR00032">
    <property type="entry name" value="HTHARAC"/>
</dbReference>
<dbReference type="InterPro" id="IPR020449">
    <property type="entry name" value="Tscrpt_reg_AraC-type_HTH"/>
</dbReference>
<accession>A0ABR9RJ47</accession>
<protein>
    <submittedName>
        <fullName evidence="5">Helix-turn-helix transcriptional regulator</fullName>
    </submittedName>
</protein>
<dbReference type="InterPro" id="IPR003313">
    <property type="entry name" value="AraC-bd"/>
</dbReference>
<dbReference type="EMBL" id="JADCKL010000004">
    <property type="protein sequence ID" value="MBE5062993.1"/>
    <property type="molecule type" value="Genomic_DNA"/>
</dbReference>
<dbReference type="InterPro" id="IPR018062">
    <property type="entry name" value="HTH_AraC-typ_CS"/>
</dbReference>
<dbReference type="Proteomes" id="UP000758652">
    <property type="component" value="Unassembled WGS sequence"/>
</dbReference>
<dbReference type="PROSITE" id="PS01124">
    <property type="entry name" value="HTH_ARAC_FAMILY_2"/>
    <property type="match status" value="1"/>
</dbReference>
<evidence type="ECO:0000256" key="3">
    <source>
        <dbReference type="ARBA" id="ARBA00023163"/>
    </source>
</evidence>
<dbReference type="PROSITE" id="PS00041">
    <property type="entry name" value="HTH_ARAC_FAMILY_1"/>
    <property type="match status" value="1"/>
</dbReference>
<keyword evidence="2" id="KW-0238">DNA-binding</keyword>
<evidence type="ECO:0000259" key="4">
    <source>
        <dbReference type="PROSITE" id="PS01124"/>
    </source>
</evidence>
<dbReference type="InterPro" id="IPR014710">
    <property type="entry name" value="RmlC-like_jellyroll"/>
</dbReference>
<reference evidence="5 6" key="1">
    <citation type="submission" date="2020-10" db="EMBL/GenBank/DDBJ databases">
        <title>ChiBAC.</title>
        <authorList>
            <person name="Zenner C."/>
            <person name="Hitch T.C.A."/>
            <person name="Clavel T."/>
        </authorList>
    </citation>
    <scope>NUCLEOTIDE SEQUENCE [LARGE SCALE GENOMIC DNA]</scope>
    <source>
        <strain evidence="5 6">DSM 108991</strain>
    </source>
</reference>
<dbReference type="Pfam" id="PF12833">
    <property type="entry name" value="HTH_18"/>
    <property type="match status" value="1"/>
</dbReference>
<dbReference type="Gene3D" id="2.60.120.10">
    <property type="entry name" value="Jelly Rolls"/>
    <property type="match status" value="1"/>
</dbReference>
<dbReference type="InterPro" id="IPR037923">
    <property type="entry name" value="HTH-like"/>
</dbReference>
<evidence type="ECO:0000256" key="1">
    <source>
        <dbReference type="ARBA" id="ARBA00023015"/>
    </source>
</evidence>
<organism evidence="5 6">
    <name type="scientific">Claveliimonas monacensis</name>
    <dbReference type="NCBI Taxonomy" id="2779351"/>
    <lineage>
        <taxon>Bacteria</taxon>
        <taxon>Bacillati</taxon>
        <taxon>Bacillota</taxon>
        <taxon>Clostridia</taxon>
        <taxon>Lachnospirales</taxon>
        <taxon>Lachnospiraceae</taxon>
        <taxon>Claveliimonas</taxon>
    </lineage>
</organism>
<dbReference type="InterPro" id="IPR009057">
    <property type="entry name" value="Homeodomain-like_sf"/>
</dbReference>
<comment type="caution">
    <text evidence="5">The sequence shown here is derived from an EMBL/GenBank/DDBJ whole genome shotgun (WGS) entry which is preliminary data.</text>
</comment>
<keyword evidence="3" id="KW-0804">Transcription</keyword>
<dbReference type="RefSeq" id="WP_226394696.1">
    <property type="nucleotide sequence ID" value="NZ_JADCKL010000004.1"/>
</dbReference>
<dbReference type="SUPFAM" id="SSF46689">
    <property type="entry name" value="Homeodomain-like"/>
    <property type="match status" value="2"/>
</dbReference>
<dbReference type="SMART" id="SM00342">
    <property type="entry name" value="HTH_ARAC"/>
    <property type="match status" value="1"/>
</dbReference>
<dbReference type="InterPro" id="IPR018060">
    <property type="entry name" value="HTH_AraC"/>
</dbReference>